<comment type="caution">
    <text evidence="1">The sequence shown here is derived from an EMBL/GenBank/DDBJ whole genome shotgun (WGS) entry which is preliminary data.</text>
</comment>
<sequence>MGLPATGSVVPRSPESDSPKSRNSSSGIPAQRQLGSFSPLYRRNLFECLRVIDIKFGKLLLAWAPTWLPAEYVQESQYQLGKALTVHSAEIKRILYKELAHPIDTTDDYIDPTPIAPTSTPHLHATRFKGAQADVVIKNLKPGIEDVLVADINFIYVVARIVEFLNPDPSCSRASLFAIVNGSLLTHGSFHVDLHPGNLWLLREDPIEFLDFGIVGPKLLKTVGAMEVLLGSITTEEFESMAFASIEMQVRTAVFAKNVFDEMQVRTVATGNSLRGGYC</sequence>
<protein>
    <submittedName>
        <fullName evidence="1">Uncharacterized protein</fullName>
    </submittedName>
</protein>
<organism evidence="1 2">
    <name type="scientific">Cichorium intybus</name>
    <name type="common">Chicory</name>
    <dbReference type="NCBI Taxonomy" id="13427"/>
    <lineage>
        <taxon>Eukaryota</taxon>
        <taxon>Viridiplantae</taxon>
        <taxon>Streptophyta</taxon>
        <taxon>Embryophyta</taxon>
        <taxon>Tracheophyta</taxon>
        <taxon>Spermatophyta</taxon>
        <taxon>Magnoliopsida</taxon>
        <taxon>eudicotyledons</taxon>
        <taxon>Gunneridae</taxon>
        <taxon>Pentapetalae</taxon>
        <taxon>asterids</taxon>
        <taxon>campanulids</taxon>
        <taxon>Asterales</taxon>
        <taxon>Asteraceae</taxon>
        <taxon>Cichorioideae</taxon>
        <taxon>Cichorieae</taxon>
        <taxon>Cichoriinae</taxon>
        <taxon>Cichorium</taxon>
    </lineage>
</organism>
<evidence type="ECO:0000313" key="2">
    <source>
        <dbReference type="Proteomes" id="UP001055811"/>
    </source>
</evidence>
<reference evidence="2" key="1">
    <citation type="journal article" date="2022" name="Mol. Ecol. Resour.">
        <title>The genomes of chicory, endive, great burdock and yacon provide insights into Asteraceae palaeo-polyploidization history and plant inulin production.</title>
        <authorList>
            <person name="Fan W."/>
            <person name="Wang S."/>
            <person name="Wang H."/>
            <person name="Wang A."/>
            <person name="Jiang F."/>
            <person name="Liu H."/>
            <person name="Zhao H."/>
            <person name="Xu D."/>
            <person name="Zhang Y."/>
        </authorList>
    </citation>
    <scope>NUCLEOTIDE SEQUENCE [LARGE SCALE GENOMIC DNA]</scope>
    <source>
        <strain evidence="2">cv. Punajuju</strain>
    </source>
</reference>
<gene>
    <name evidence="1" type="ORF">L2E82_15442</name>
</gene>
<proteinExistence type="predicted"/>
<reference evidence="1 2" key="2">
    <citation type="journal article" date="2022" name="Mol. Ecol. Resour.">
        <title>The genomes of chicory, endive, great burdock and yacon provide insights into Asteraceae paleo-polyploidization history and plant inulin production.</title>
        <authorList>
            <person name="Fan W."/>
            <person name="Wang S."/>
            <person name="Wang H."/>
            <person name="Wang A."/>
            <person name="Jiang F."/>
            <person name="Liu H."/>
            <person name="Zhao H."/>
            <person name="Xu D."/>
            <person name="Zhang Y."/>
        </authorList>
    </citation>
    <scope>NUCLEOTIDE SEQUENCE [LARGE SCALE GENOMIC DNA]</scope>
    <source>
        <strain evidence="2">cv. Punajuju</strain>
        <tissue evidence="1">Leaves</tissue>
    </source>
</reference>
<dbReference type="Proteomes" id="UP001055811">
    <property type="component" value="Linkage Group LG03"/>
</dbReference>
<dbReference type="EMBL" id="CM042011">
    <property type="protein sequence ID" value="KAI3765409.1"/>
    <property type="molecule type" value="Genomic_DNA"/>
</dbReference>
<keyword evidence="2" id="KW-1185">Reference proteome</keyword>
<accession>A0ACB9F2U4</accession>
<evidence type="ECO:0000313" key="1">
    <source>
        <dbReference type="EMBL" id="KAI3765409.1"/>
    </source>
</evidence>
<name>A0ACB9F2U4_CICIN</name>